<accession>A0A9Q5CCZ8</accession>
<evidence type="ECO:0000313" key="2">
    <source>
        <dbReference type="EMBL" id="NRV07148.1"/>
    </source>
</evidence>
<keyword evidence="1" id="KW-0233">DNA recombination</keyword>
<gene>
    <name evidence="2" type="ORF">DFH45_000111</name>
</gene>
<dbReference type="GO" id="GO:0006310">
    <property type="term" value="P:DNA recombination"/>
    <property type="evidence" value="ECO:0007669"/>
    <property type="project" value="UniProtKB-KW"/>
</dbReference>
<dbReference type="InterPro" id="IPR013762">
    <property type="entry name" value="Integrase-like_cat_sf"/>
</dbReference>
<proteinExistence type="predicted"/>
<evidence type="ECO:0000313" key="3">
    <source>
        <dbReference type="Proteomes" id="UP000821656"/>
    </source>
</evidence>
<protein>
    <submittedName>
        <fullName evidence="2">Integrase</fullName>
    </submittedName>
</protein>
<dbReference type="AlphaFoldDB" id="A0A9Q5CCZ8"/>
<organism evidence="2 3">
    <name type="scientific">Clostridium beijerinckii</name>
    <name type="common">Clostridium MP</name>
    <dbReference type="NCBI Taxonomy" id="1520"/>
    <lineage>
        <taxon>Bacteria</taxon>
        <taxon>Bacillati</taxon>
        <taxon>Bacillota</taxon>
        <taxon>Clostridia</taxon>
        <taxon>Eubacteriales</taxon>
        <taxon>Clostridiaceae</taxon>
        <taxon>Clostridium</taxon>
    </lineage>
</organism>
<reference evidence="2" key="1">
    <citation type="submission" date="2020-05" db="EMBL/GenBank/DDBJ databases">
        <title>Genomic insights into acetone-butanol-ethanol (ABE) fermentation by sequencing solventogenic clostridia strains.</title>
        <authorList>
            <person name="Brown S."/>
        </authorList>
    </citation>
    <scope>NUCLEOTIDE SEQUENCE</scope>
    <source>
        <strain evidence="2">DJ126</strain>
    </source>
</reference>
<evidence type="ECO:0000256" key="1">
    <source>
        <dbReference type="ARBA" id="ARBA00023172"/>
    </source>
</evidence>
<dbReference type="EMBL" id="JABSXK010000001">
    <property type="protein sequence ID" value="NRV07148.1"/>
    <property type="molecule type" value="Genomic_DNA"/>
</dbReference>
<sequence length="434" mass="50766">MKSKLIDLKNHNRINNVVIRDNYEFKVVPVVCNNYDNKTKELISKKKKVVIEIMDLELNIAKVHPISDFVTLWKEKSYNTQKNRAYTVVRFFNYLLENNNRFKLNTFCDIDIFHGNEYLSYVVLNRCSESYFLAERKTLDKLYLYLFDKKLLNNIDSSIFENMKVTEYKYTNRAVVNPIVGTIFKDCIYPSNKKNAKRLHVLKEEFIIPFIETSIEIEPRIALGIFMQCFGGLRRSEVVNIKKNSISMFDWGTVKLEVNVNDEIISDVIKDYNQASNKRQRKQVIYNVGDYLPKLLKMHLIDKNYCASDGSDALFSNKKNQLLTASMYSYYFNKVKSVFIKKLIANKNKEIQMYGMFLNAEKWSTHIGRGIASNFIADATNNPYQVATFRGDTNLNSSLVYTEDTSLFKEMINKSASKMYEDGIKKLQEIKREK</sequence>
<dbReference type="SUPFAM" id="SSF56349">
    <property type="entry name" value="DNA breaking-rejoining enzymes"/>
    <property type="match status" value="1"/>
</dbReference>
<dbReference type="Gene3D" id="1.10.443.10">
    <property type="entry name" value="Intergrase catalytic core"/>
    <property type="match status" value="1"/>
</dbReference>
<dbReference type="InterPro" id="IPR011010">
    <property type="entry name" value="DNA_brk_join_enz"/>
</dbReference>
<dbReference type="Proteomes" id="UP000821656">
    <property type="component" value="Unassembled WGS sequence"/>
</dbReference>
<comment type="caution">
    <text evidence="2">The sequence shown here is derived from an EMBL/GenBank/DDBJ whole genome shotgun (WGS) entry which is preliminary data.</text>
</comment>
<dbReference type="RefSeq" id="WP_077306000.1">
    <property type="nucleotide sequence ID" value="NZ_CP016090.1"/>
</dbReference>
<dbReference type="GO" id="GO:0015074">
    <property type="term" value="P:DNA integration"/>
    <property type="evidence" value="ECO:0007669"/>
    <property type="project" value="InterPro"/>
</dbReference>
<name>A0A9Q5CCZ8_CLOBE</name>
<dbReference type="GO" id="GO:0003677">
    <property type="term" value="F:DNA binding"/>
    <property type="evidence" value="ECO:0007669"/>
    <property type="project" value="InterPro"/>
</dbReference>